<comment type="caution">
    <text evidence="1">The sequence shown here is derived from an EMBL/GenBank/DDBJ whole genome shotgun (WGS) entry which is preliminary data.</text>
</comment>
<proteinExistence type="predicted"/>
<evidence type="ECO:0000313" key="2">
    <source>
        <dbReference type="Proteomes" id="UP001163324"/>
    </source>
</evidence>
<name>A0ACC0V5P6_9HYPO</name>
<gene>
    <name evidence="1" type="ORF">N3K66_003505</name>
</gene>
<reference evidence="1" key="1">
    <citation type="submission" date="2022-10" db="EMBL/GenBank/DDBJ databases">
        <title>Complete Genome of Trichothecium roseum strain YXFP-22015, a Plant Pathogen Isolated from Citrus.</title>
        <authorList>
            <person name="Wang Y."/>
            <person name="Zhu L."/>
        </authorList>
    </citation>
    <scope>NUCLEOTIDE SEQUENCE</scope>
    <source>
        <strain evidence="1">YXFP-22015</strain>
    </source>
</reference>
<dbReference type="Proteomes" id="UP001163324">
    <property type="component" value="Chromosome 3"/>
</dbReference>
<keyword evidence="2" id="KW-1185">Reference proteome</keyword>
<organism evidence="1 2">
    <name type="scientific">Trichothecium roseum</name>
    <dbReference type="NCBI Taxonomy" id="47278"/>
    <lineage>
        <taxon>Eukaryota</taxon>
        <taxon>Fungi</taxon>
        <taxon>Dikarya</taxon>
        <taxon>Ascomycota</taxon>
        <taxon>Pezizomycotina</taxon>
        <taxon>Sordariomycetes</taxon>
        <taxon>Hypocreomycetidae</taxon>
        <taxon>Hypocreales</taxon>
        <taxon>Hypocreales incertae sedis</taxon>
        <taxon>Trichothecium</taxon>
    </lineage>
</organism>
<dbReference type="EMBL" id="CM047942">
    <property type="protein sequence ID" value="KAI9901688.1"/>
    <property type="molecule type" value="Genomic_DNA"/>
</dbReference>
<sequence>MSPYDRSDRRSRSVWSHWVPLVVTLTVATAGAAAWAWKQHKDGEDDAEAGLDYGSGDSGDDPTYGSSKDRKGPQPPPSDSQSFGVTPETGEGSNAGWATRMSGALRRTPSPQQLFDSTGKMAAAGMAAAGAAMGKALASIREEDQNPWQEEADAKHERGPVAPSKRRRTVALIVSADTDIGDFEEGDFHEHASILSHIPRHNDFSKIKLFVLIYAPQLKDTALENTSSNLPPPSLSSSFSNIDPSQAQTPGDDSKPSTLGGSNNAAYNAVYSQAMAIADKETMILPFTTPNGHVHILRHIQPEIVYLQASLAGDGGSIITTLQTWLRHDVVLVVGAESGSGGLADSESEAEKSPKAEKWWQRPDRVGRGRGVIVVDSMRVNDDWARRVQGIE</sequence>
<protein>
    <submittedName>
        <fullName evidence="1">Uncharacterized protein</fullName>
    </submittedName>
</protein>
<accession>A0ACC0V5P6</accession>
<evidence type="ECO:0000313" key="1">
    <source>
        <dbReference type="EMBL" id="KAI9901688.1"/>
    </source>
</evidence>